<feature type="compositionally biased region" description="Polar residues" evidence="5">
    <location>
        <begin position="268"/>
        <end position="281"/>
    </location>
</feature>
<feature type="region of interest" description="Disordered" evidence="5">
    <location>
        <begin position="368"/>
        <end position="449"/>
    </location>
</feature>
<dbReference type="EMBL" id="MRCY01000014">
    <property type="protein sequence ID" value="RKL17945.1"/>
    <property type="molecule type" value="Genomic_DNA"/>
</dbReference>
<protein>
    <recommendedName>
        <fullName evidence="6">RING-type domain-containing protein</fullName>
    </recommendedName>
</protein>
<dbReference type="AlphaFoldDB" id="A0A420RLW6"/>
<dbReference type="VEuPathDB" id="FungiDB:FOMG_04571"/>
<feature type="compositionally biased region" description="Low complexity" evidence="5">
    <location>
        <begin position="518"/>
        <end position="534"/>
    </location>
</feature>
<dbReference type="PROSITE" id="PS50089">
    <property type="entry name" value="ZF_RING_2"/>
    <property type="match status" value="1"/>
</dbReference>
<dbReference type="SUPFAM" id="SSF57850">
    <property type="entry name" value="RING/U-box"/>
    <property type="match status" value="1"/>
</dbReference>
<dbReference type="GO" id="GO:0008270">
    <property type="term" value="F:zinc ion binding"/>
    <property type="evidence" value="ECO:0007669"/>
    <property type="project" value="UniProtKB-KW"/>
</dbReference>
<dbReference type="Pfam" id="PF13445">
    <property type="entry name" value="zf-RING_UBOX"/>
    <property type="match status" value="1"/>
</dbReference>
<evidence type="ECO:0000256" key="1">
    <source>
        <dbReference type="ARBA" id="ARBA00022723"/>
    </source>
</evidence>
<feature type="compositionally biased region" description="Basic residues" evidence="5">
    <location>
        <begin position="415"/>
        <end position="424"/>
    </location>
</feature>
<feature type="domain" description="RING-type" evidence="6">
    <location>
        <begin position="36"/>
        <end position="86"/>
    </location>
</feature>
<feature type="compositionally biased region" description="Acidic residues" evidence="5">
    <location>
        <begin position="240"/>
        <end position="253"/>
    </location>
</feature>
<dbReference type="InterPro" id="IPR013083">
    <property type="entry name" value="Znf_RING/FYVE/PHD"/>
</dbReference>
<dbReference type="VEuPathDB" id="FungiDB:HZS61_010319"/>
<reference evidence="7 8" key="1">
    <citation type="journal article" date="2018" name="Sci. Rep.">
        <title>Characterisation of pathogen-specific regions and novel effector candidates in Fusarium oxysporum f. sp. cepae.</title>
        <authorList>
            <person name="Armitage A.D."/>
            <person name="Taylor A."/>
            <person name="Sobczyk M.K."/>
            <person name="Baxter L."/>
            <person name="Greenfield B.P."/>
            <person name="Bates H.J."/>
            <person name="Wilson F."/>
            <person name="Jackson A.C."/>
            <person name="Ott S."/>
            <person name="Harrison R.J."/>
            <person name="Clarkson J.P."/>
        </authorList>
    </citation>
    <scope>NUCLEOTIDE SEQUENCE [LARGE SCALE GENOMIC DNA]</scope>
    <source>
        <strain evidence="7 8">Fo_A28</strain>
    </source>
</reference>
<evidence type="ECO:0000256" key="3">
    <source>
        <dbReference type="ARBA" id="ARBA00022833"/>
    </source>
</evidence>
<dbReference type="SMART" id="SM00184">
    <property type="entry name" value="RING"/>
    <property type="match status" value="1"/>
</dbReference>
<evidence type="ECO:0000259" key="6">
    <source>
        <dbReference type="PROSITE" id="PS50089"/>
    </source>
</evidence>
<keyword evidence="3" id="KW-0862">Zinc</keyword>
<keyword evidence="2 4" id="KW-0863">Zinc-finger</keyword>
<keyword evidence="1" id="KW-0479">Metal-binding</keyword>
<dbReference type="VEuPathDB" id="FungiDB:FOC4_g10010808"/>
<evidence type="ECO:0000256" key="4">
    <source>
        <dbReference type="PROSITE-ProRule" id="PRU00175"/>
    </source>
</evidence>
<dbReference type="VEuPathDB" id="FungiDB:FOXG_02435"/>
<evidence type="ECO:0000313" key="8">
    <source>
        <dbReference type="Proteomes" id="UP000285860"/>
    </source>
</evidence>
<dbReference type="Proteomes" id="UP000285860">
    <property type="component" value="Unassembled WGS sequence"/>
</dbReference>
<name>A0A420RLW6_FUSOX</name>
<feature type="region of interest" description="Disordered" evidence="5">
    <location>
        <begin position="299"/>
        <end position="335"/>
    </location>
</feature>
<feature type="region of interest" description="Disordered" evidence="5">
    <location>
        <begin position="509"/>
        <end position="553"/>
    </location>
</feature>
<evidence type="ECO:0000313" key="7">
    <source>
        <dbReference type="EMBL" id="RKL17945.1"/>
    </source>
</evidence>
<gene>
    <name evidence="7" type="ORF">BFJ68_g4207</name>
</gene>
<dbReference type="VEuPathDB" id="FungiDB:FOZG_04746"/>
<proteinExistence type="predicted"/>
<dbReference type="VEuPathDB" id="FungiDB:FOC1_g10009377"/>
<comment type="caution">
    <text evidence="7">The sequence shown here is derived from an EMBL/GenBank/DDBJ whole genome shotgun (WGS) entry which is preliminary data.</text>
</comment>
<dbReference type="Gene3D" id="3.30.40.10">
    <property type="entry name" value="Zinc/RING finger domain, C3HC4 (zinc finger)"/>
    <property type="match status" value="1"/>
</dbReference>
<dbReference type="InterPro" id="IPR027370">
    <property type="entry name" value="Znf-RING_euk"/>
</dbReference>
<evidence type="ECO:0000256" key="2">
    <source>
        <dbReference type="ARBA" id="ARBA00022771"/>
    </source>
</evidence>
<dbReference type="InterPro" id="IPR001841">
    <property type="entry name" value="Znf_RING"/>
</dbReference>
<feature type="region of interest" description="Disordered" evidence="5">
    <location>
        <begin position="230"/>
        <end position="285"/>
    </location>
</feature>
<evidence type="ECO:0000256" key="5">
    <source>
        <dbReference type="SAM" id="MobiDB-lite"/>
    </source>
</evidence>
<sequence>MSSPKPLPEAFWPTIKKAIDKGSNTNSDNEVIAPQCPICMEPLPVRSFPTEGELDAEVLLCGHVLCQSCRKQYQHSDAGGRCPVCRTNLYCSRCKVNAIPITIPKNGEESSLPPTTLPECVQKSLCPDCVATVEFHRDVEKGEWPYHLDDMEPGFVSFFYHVVDNIEKNDETATEGRVQEAISDTIMQEFTNMMMSRRCVTLGRGNTLRQTNPWYAENNEHQENCRIGVVQGHFGPSPDSDSDSDSDSDDDEPLGNPPAGVPLPVLNPAQTDNNRQNSGLQVSPFERAGLRRVLHPIRSLDDPAQPGNANSPFDVQDGIARPSAATQTSEPARRYHDRALLDEESDDDMAWIGSSQREGNTVATTAEVLPTSGMFPPGSDNVRPSPRPNRRAERAARAAQGHGMHEGGMQGLARVVRRVPRRPRFAPPSAATQTNRSVQDDEMQAPDADADRLWYEFLEREGNSTPATAAAARPAGPRSLQEAFDYADANDILSLGGSIRGMPQQFRDYLTRGSAIRPATGESPSPASGASHSSMDLDDSDEVSSNDQPVSER</sequence>
<accession>A0A420RLW6</accession>
<organism evidence="7 8">
    <name type="scientific">Fusarium oxysporum</name>
    <name type="common">Fusarium vascular wilt</name>
    <dbReference type="NCBI Taxonomy" id="5507"/>
    <lineage>
        <taxon>Eukaryota</taxon>
        <taxon>Fungi</taxon>
        <taxon>Dikarya</taxon>
        <taxon>Ascomycota</taxon>
        <taxon>Pezizomycotina</taxon>
        <taxon>Sordariomycetes</taxon>
        <taxon>Hypocreomycetidae</taxon>
        <taxon>Hypocreales</taxon>
        <taxon>Nectriaceae</taxon>
        <taxon>Fusarium</taxon>
        <taxon>Fusarium oxysporum species complex</taxon>
    </lineage>
</organism>